<dbReference type="InterPro" id="IPR025232">
    <property type="entry name" value="DUF4174"/>
</dbReference>
<reference evidence="4" key="2">
    <citation type="submission" date="2018-12" db="EMBL/GenBank/DDBJ databases">
        <title>Maribacter lutimaris sp. nov., isolated from marine sediment.</title>
        <authorList>
            <person name="Kim K.K."/>
        </authorList>
    </citation>
    <scope>NUCLEOTIDE SEQUENCE [LARGE SCALE GENOMIC DNA]</scope>
    <source>
        <strain evidence="4">PoM-212</strain>
    </source>
</reference>
<proteinExistence type="predicted"/>
<evidence type="ECO:0000259" key="2">
    <source>
        <dbReference type="Pfam" id="PF13778"/>
    </source>
</evidence>
<dbReference type="Pfam" id="PF13778">
    <property type="entry name" value="DUF4174"/>
    <property type="match status" value="1"/>
</dbReference>
<evidence type="ECO:0000256" key="1">
    <source>
        <dbReference type="ARBA" id="ARBA00022729"/>
    </source>
</evidence>
<evidence type="ECO:0000313" key="4">
    <source>
        <dbReference type="Proteomes" id="UP000286990"/>
    </source>
</evidence>
<evidence type="ECO:0000313" key="3">
    <source>
        <dbReference type="EMBL" id="RRQ47775.1"/>
    </source>
</evidence>
<dbReference type="AlphaFoldDB" id="A0A3R8R5V4"/>
<keyword evidence="4" id="KW-1185">Reference proteome</keyword>
<dbReference type="Proteomes" id="UP000286990">
    <property type="component" value="Unassembled WGS sequence"/>
</dbReference>
<organism evidence="3 4">
    <name type="scientific">Maribacter algicola</name>
    <dbReference type="NCBI Taxonomy" id="2498892"/>
    <lineage>
        <taxon>Bacteria</taxon>
        <taxon>Pseudomonadati</taxon>
        <taxon>Bacteroidota</taxon>
        <taxon>Flavobacteriia</taxon>
        <taxon>Flavobacteriales</taxon>
        <taxon>Flavobacteriaceae</taxon>
        <taxon>Maribacter</taxon>
    </lineage>
</organism>
<keyword evidence="1" id="KW-0732">Signal</keyword>
<reference evidence="4" key="1">
    <citation type="submission" date="2018-08" db="EMBL/GenBank/DDBJ databases">
        <authorList>
            <person name="Khan S.A."/>
            <person name="J S.E."/>
        </authorList>
    </citation>
    <scope>NUCLEOTIDE SEQUENCE [LARGE SCALE GENOMIC DNA]</scope>
    <source>
        <strain evidence="4">PoM-212</strain>
    </source>
</reference>
<comment type="caution">
    <text evidence="3">The sequence shown here is derived from an EMBL/GenBank/DDBJ whole genome shotgun (WGS) entry which is preliminary data.</text>
</comment>
<feature type="domain" description="DUF4174" evidence="2">
    <location>
        <begin position="24"/>
        <end position="131"/>
    </location>
</feature>
<dbReference type="RefSeq" id="WP_125223811.1">
    <property type="nucleotide sequence ID" value="NZ_QUSX01000003.1"/>
</dbReference>
<gene>
    <name evidence="3" type="ORF">DZC72_15520</name>
</gene>
<sequence length="137" mass="16034">MKKLVQIIASILLMNIQMSHSQDLSDYQWQNRVLILSDAGVDRRDSKLAFEQVTSQIDAWKERDVVVLFLANKVLTTLEDEKIKYVMELPDKFNGYLLIGKDGRIKINEKYPLIPKKVFDCIDGMPMRRSEMKERNQ</sequence>
<name>A0A3R8R5V4_9FLAO</name>
<dbReference type="OrthoDB" id="7362103at2"/>
<protein>
    <submittedName>
        <fullName evidence="3">DUF4174 domain-containing protein</fullName>
    </submittedName>
</protein>
<dbReference type="EMBL" id="QUSX01000003">
    <property type="protein sequence ID" value="RRQ47775.1"/>
    <property type="molecule type" value="Genomic_DNA"/>
</dbReference>
<accession>A0A3R8R5V4</accession>